<gene>
    <name evidence="3" type="ORF">ECRASSUSDP1_LOCUS7769</name>
</gene>
<feature type="transmembrane region" description="Helical" evidence="2">
    <location>
        <begin position="143"/>
        <end position="159"/>
    </location>
</feature>
<feature type="transmembrane region" description="Helical" evidence="2">
    <location>
        <begin position="51"/>
        <end position="70"/>
    </location>
</feature>
<evidence type="ECO:0000256" key="1">
    <source>
        <dbReference type="SAM" id="MobiDB-lite"/>
    </source>
</evidence>
<feature type="region of interest" description="Disordered" evidence="1">
    <location>
        <begin position="472"/>
        <end position="524"/>
    </location>
</feature>
<feature type="transmembrane region" description="Helical" evidence="2">
    <location>
        <begin position="363"/>
        <end position="381"/>
    </location>
</feature>
<feature type="transmembrane region" description="Helical" evidence="2">
    <location>
        <begin position="439"/>
        <end position="458"/>
    </location>
</feature>
<dbReference type="AlphaFoldDB" id="A0AAD1UEH5"/>
<feature type="transmembrane region" description="Helical" evidence="2">
    <location>
        <begin position="387"/>
        <end position="406"/>
    </location>
</feature>
<dbReference type="Proteomes" id="UP001295684">
    <property type="component" value="Unassembled WGS sequence"/>
</dbReference>
<evidence type="ECO:0000256" key="2">
    <source>
        <dbReference type="SAM" id="Phobius"/>
    </source>
</evidence>
<feature type="transmembrane region" description="Helical" evidence="2">
    <location>
        <begin position="218"/>
        <end position="238"/>
    </location>
</feature>
<accession>A0AAD1UEH5</accession>
<feature type="transmembrane region" description="Helical" evidence="2">
    <location>
        <begin position="77"/>
        <end position="96"/>
    </location>
</feature>
<keyword evidence="2" id="KW-0472">Membrane</keyword>
<keyword evidence="4" id="KW-1185">Reference proteome</keyword>
<feature type="transmembrane region" description="Helical" evidence="2">
    <location>
        <begin position="338"/>
        <end position="356"/>
    </location>
</feature>
<keyword evidence="2" id="KW-1133">Transmembrane helix</keyword>
<organism evidence="3 4">
    <name type="scientific">Euplotes crassus</name>
    <dbReference type="NCBI Taxonomy" id="5936"/>
    <lineage>
        <taxon>Eukaryota</taxon>
        <taxon>Sar</taxon>
        <taxon>Alveolata</taxon>
        <taxon>Ciliophora</taxon>
        <taxon>Intramacronucleata</taxon>
        <taxon>Spirotrichea</taxon>
        <taxon>Hypotrichia</taxon>
        <taxon>Euplotida</taxon>
        <taxon>Euplotidae</taxon>
        <taxon>Moneuplotes</taxon>
    </lineage>
</organism>
<keyword evidence="2" id="KW-0812">Transmembrane</keyword>
<protein>
    <submittedName>
        <fullName evidence="3">Uncharacterized protein</fullName>
    </submittedName>
</protein>
<evidence type="ECO:0000313" key="4">
    <source>
        <dbReference type="Proteomes" id="UP001295684"/>
    </source>
</evidence>
<feature type="transmembrane region" description="Helical" evidence="2">
    <location>
        <begin position="179"/>
        <end position="198"/>
    </location>
</feature>
<feature type="transmembrane region" description="Helical" evidence="2">
    <location>
        <begin position="297"/>
        <end position="318"/>
    </location>
</feature>
<sequence length="524" mass="59767">MGLFSFKPETKKEVALKWITIPLTMILVMIVGAPVNLPNYYKEAKNPYSDIIRFSSLAGQYLVIIPGFLCKRGIQRCVMEISSIVLALSYCILGSLDKFQIGIIGFDAAIISFACFLANLASTLVIFIAISLCISNYSHEEDLLLPIIIAAHLVTAGEFDENIKHLLFNFNEDFQMSLFFFITGGYVGICSLLLSLTIERRTIKSFLVQWFSPDTFGVTLFVLYCALFIEVLVASQIIEGNYPMTVAVFIIGWLIYLYIPYFFRRIILDQGVKLKGFKMTKVVREVSLSKCLKDSKFQLMCVLSAVIKGTSLTTVHYIKDIGVILRKYHEVEHLEKSYWIVAVSAVFLGGILVVFFRKSIHAYFFLCIAPFLCIFGFYYFLGASYGLISVIIPQIILFGGGHQDFVQTWGFIYLCDLFGIIAMDLIVRAILLWNYQYNLLVYFGVCAFVNLILFIACIRKYCQRKLARKEIKKQKKAKKEKKKKLKETNKNPKKHKNTTPLKPKTKRKKSFNALNLDTSPKLKI</sequence>
<feature type="transmembrane region" description="Helical" evidence="2">
    <location>
        <begin position="244"/>
        <end position="263"/>
    </location>
</feature>
<feature type="compositionally biased region" description="Basic residues" evidence="1">
    <location>
        <begin position="472"/>
        <end position="510"/>
    </location>
</feature>
<name>A0AAD1UEH5_EUPCR</name>
<comment type="caution">
    <text evidence="3">The sequence shown here is derived from an EMBL/GenBank/DDBJ whole genome shotgun (WGS) entry which is preliminary data.</text>
</comment>
<reference evidence="3" key="1">
    <citation type="submission" date="2023-07" db="EMBL/GenBank/DDBJ databases">
        <authorList>
            <consortium name="AG Swart"/>
            <person name="Singh M."/>
            <person name="Singh A."/>
            <person name="Seah K."/>
            <person name="Emmerich C."/>
        </authorList>
    </citation>
    <scope>NUCLEOTIDE SEQUENCE</scope>
    <source>
        <strain evidence="3">DP1</strain>
    </source>
</reference>
<feature type="transmembrane region" description="Helical" evidence="2">
    <location>
        <begin position="108"/>
        <end position="131"/>
    </location>
</feature>
<feature type="transmembrane region" description="Helical" evidence="2">
    <location>
        <begin position="413"/>
        <end position="433"/>
    </location>
</feature>
<dbReference type="EMBL" id="CAMPGE010007581">
    <property type="protein sequence ID" value="CAI2366496.1"/>
    <property type="molecule type" value="Genomic_DNA"/>
</dbReference>
<feature type="transmembrane region" description="Helical" evidence="2">
    <location>
        <begin position="14"/>
        <end position="31"/>
    </location>
</feature>
<evidence type="ECO:0000313" key="3">
    <source>
        <dbReference type="EMBL" id="CAI2366496.1"/>
    </source>
</evidence>
<proteinExistence type="predicted"/>